<proteinExistence type="predicted"/>
<dbReference type="PANTHER" id="PTHR48025:SF1">
    <property type="entry name" value="RRM DOMAIN-CONTAINING PROTEIN"/>
    <property type="match status" value="1"/>
</dbReference>
<dbReference type="InterPro" id="IPR000504">
    <property type="entry name" value="RRM_dom"/>
</dbReference>
<dbReference type="Gene3D" id="3.30.70.330">
    <property type="match status" value="2"/>
</dbReference>
<name>A0ABQ9YLU5_9EUKA</name>
<keyword evidence="5" id="KW-1185">Reference proteome</keyword>
<sequence>MTRRIFCGNLNFNTTAQSLGQLFESVGVVQNATIVSRFNKSLGYGFVEMASDTEAQYAASALNGQELDGRVLIVELAHSAEERKDLKKERRMLGMTASAINRRKRDAFKRHAGKNAPQSPIRVYMGNLPDRIEERHLLEAFKDMAVTEVMIAKKPGGKPMGHAFVSFLTHEDQLKALAMNGYLIIGKNLVTIEPAKVPGIF</sequence>
<dbReference type="EMBL" id="JARBJD010000002">
    <property type="protein sequence ID" value="KAK2964641.1"/>
    <property type="molecule type" value="Genomic_DNA"/>
</dbReference>
<dbReference type="InterPro" id="IPR035979">
    <property type="entry name" value="RBD_domain_sf"/>
</dbReference>
<comment type="caution">
    <text evidence="4">The sequence shown here is derived from an EMBL/GenBank/DDBJ whole genome shotgun (WGS) entry which is preliminary data.</text>
</comment>
<feature type="domain" description="RRM" evidence="3">
    <location>
        <begin position="3"/>
        <end position="79"/>
    </location>
</feature>
<dbReference type="CDD" id="cd00590">
    <property type="entry name" value="RRM_SF"/>
    <property type="match status" value="1"/>
</dbReference>
<dbReference type="SMART" id="SM00360">
    <property type="entry name" value="RRM"/>
    <property type="match status" value="2"/>
</dbReference>
<feature type="domain" description="RRM" evidence="3">
    <location>
        <begin position="121"/>
        <end position="197"/>
    </location>
</feature>
<dbReference type="PROSITE" id="PS50102">
    <property type="entry name" value="RRM"/>
    <property type="match status" value="2"/>
</dbReference>
<reference evidence="4 5" key="1">
    <citation type="journal article" date="2022" name="bioRxiv">
        <title>Genomics of Preaxostyla Flagellates Illuminates Evolutionary Transitions and the Path Towards Mitochondrial Loss.</title>
        <authorList>
            <person name="Novak L.V.F."/>
            <person name="Treitli S.C."/>
            <person name="Pyrih J."/>
            <person name="Halakuc P."/>
            <person name="Pipaliya S.V."/>
            <person name="Vacek V."/>
            <person name="Brzon O."/>
            <person name="Soukal P."/>
            <person name="Eme L."/>
            <person name="Dacks J.B."/>
            <person name="Karnkowska A."/>
            <person name="Elias M."/>
            <person name="Hampl V."/>
        </authorList>
    </citation>
    <scope>NUCLEOTIDE SEQUENCE [LARGE SCALE GENOMIC DNA]</scope>
    <source>
        <strain evidence="4">NAU3</strain>
        <tissue evidence="4">Gut</tissue>
    </source>
</reference>
<dbReference type="SUPFAM" id="SSF54928">
    <property type="entry name" value="RNA-binding domain, RBD"/>
    <property type="match status" value="2"/>
</dbReference>
<evidence type="ECO:0000313" key="4">
    <source>
        <dbReference type="EMBL" id="KAK2964641.1"/>
    </source>
</evidence>
<evidence type="ECO:0000313" key="5">
    <source>
        <dbReference type="Proteomes" id="UP001281761"/>
    </source>
</evidence>
<evidence type="ECO:0000256" key="1">
    <source>
        <dbReference type="ARBA" id="ARBA00022884"/>
    </source>
</evidence>
<evidence type="ECO:0000256" key="2">
    <source>
        <dbReference type="PROSITE-ProRule" id="PRU00176"/>
    </source>
</evidence>
<keyword evidence="1 2" id="KW-0694">RNA-binding</keyword>
<accession>A0ABQ9YLU5</accession>
<dbReference type="Proteomes" id="UP001281761">
    <property type="component" value="Unassembled WGS sequence"/>
</dbReference>
<dbReference type="InterPro" id="IPR050502">
    <property type="entry name" value="Euk_RNA-bind_prot"/>
</dbReference>
<protein>
    <submittedName>
        <fullName evidence="4">RNA recognition domain containing protein</fullName>
    </submittedName>
</protein>
<dbReference type="Pfam" id="PF00076">
    <property type="entry name" value="RRM_1"/>
    <property type="match status" value="2"/>
</dbReference>
<dbReference type="InterPro" id="IPR012677">
    <property type="entry name" value="Nucleotide-bd_a/b_plait_sf"/>
</dbReference>
<dbReference type="PANTHER" id="PTHR48025">
    <property type="entry name" value="OS02G0815200 PROTEIN"/>
    <property type="match status" value="1"/>
</dbReference>
<gene>
    <name evidence="4" type="ORF">BLNAU_558</name>
</gene>
<evidence type="ECO:0000259" key="3">
    <source>
        <dbReference type="PROSITE" id="PS50102"/>
    </source>
</evidence>
<organism evidence="4 5">
    <name type="scientific">Blattamonas nauphoetae</name>
    <dbReference type="NCBI Taxonomy" id="2049346"/>
    <lineage>
        <taxon>Eukaryota</taxon>
        <taxon>Metamonada</taxon>
        <taxon>Preaxostyla</taxon>
        <taxon>Oxymonadida</taxon>
        <taxon>Blattamonas</taxon>
    </lineage>
</organism>